<dbReference type="OrthoDB" id="4367135at2759"/>
<keyword evidence="1" id="KW-0732">Signal</keyword>
<name>A0A1E3BH39_ASPCR</name>
<accession>A0A1E3BH39</accession>
<dbReference type="EMBL" id="JXNT01000003">
    <property type="protein sequence ID" value="ODM20249.1"/>
    <property type="molecule type" value="Genomic_DNA"/>
</dbReference>
<evidence type="ECO:0000313" key="3">
    <source>
        <dbReference type="EMBL" id="ODM20249.1"/>
    </source>
</evidence>
<dbReference type="VEuPathDB" id="FungiDB:SI65_03302"/>
<dbReference type="Proteomes" id="UP000094569">
    <property type="component" value="Unassembled WGS sequence"/>
</dbReference>
<feature type="signal peptide" evidence="1">
    <location>
        <begin position="1"/>
        <end position="27"/>
    </location>
</feature>
<proteinExistence type="predicted"/>
<dbReference type="PANTHER" id="PTHR47718:SF3">
    <property type="entry name" value="PROTEIN FAR1-RELATED SEQUENCE 5-LIKE"/>
    <property type="match status" value="1"/>
</dbReference>
<feature type="chain" id="PRO_5009123685" description="MULE transposase domain-containing protein" evidence="1">
    <location>
        <begin position="28"/>
        <end position="601"/>
    </location>
</feature>
<dbReference type="STRING" id="573508.A0A1E3BH39"/>
<organism evidence="3 4">
    <name type="scientific">Aspergillus cristatus</name>
    <name type="common">Chinese Fuzhuan brick tea-fermentation fungus</name>
    <name type="synonym">Eurotium cristatum</name>
    <dbReference type="NCBI Taxonomy" id="573508"/>
    <lineage>
        <taxon>Eukaryota</taxon>
        <taxon>Fungi</taxon>
        <taxon>Dikarya</taxon>
        <taxon>Ascomycota</taxon>
        <taxon>Pezizomycotina</taxon>
        <taxon>Eurotiomycetes</taxon>
        <taxon>Eurotiomycetidae</taxon>
        <taxon>Eurotiales</taxon>
        <taxon>Aspergillaceae</taxon>
        <taxon>Aspergillus</taxon>
        <taxon>Aspergillus subgen. Aspergillus</taxon>
    </lineage>
</organism>
<dbReference type="AlphaFoldDB" id="A0A1E3BH39"/>
<reference evidence="3 4" key="1">
    <citation type="journal article" date="2016" name="BMC Genomics">
        <title>Comparative genomic and transcriptomic analyses of the Fuzhuan brick tea-fermentation fungus Aspergillus cristatus.</title>
        <authorList>
            <person name="Ge Y."/>
            <person name="Wang Y."/>
            <person name="Liu Y."/>
            <person name="Tan Y."/>
            <person name="Ren X."/>
            <person name="Zhang X."/>
            <person name="Hyde K.D."/>
            <person name="Liu Y."/>
            <person name="Liu Z."/>
        </authorList>
    </citation>
    <scope>NUCLEOTIDE SEQUENCE [LARGE SCALE GENOMIC DNA]</scope>
    <source>
        <strain evidence="3 4">GZAAS20.1005</strain>
    </source>
</reference>
<evidence type="ECO:0000313" key="4">
    <source>
        <dbReference type="Proteomes" id="UP000094569"/>
    </source>
</evidence>
<keyword evidence="4" id="KW-1185">Reference proteome</keyword>
<evidence type="ECO:0000259" key="2">
    <source>
        <dbReference type="Pfam" id="PF10551"/>
    </source>
</evidence>
<dbReference type="Pfam" id="PF10551">
    <property type="entry name" value="MULE"/>
    <property type="match status" value="1"/>
</dbReference>
<dbReference type="PANTHER" id="PTHR47718">
    <property type="entry name" value="OS01G0519700 PROTEIN"/>
    <property type="match status" value="1"/>
</dbReference>
<evidence type="ECO:0000256" key="1">
    <source>
        <dbReference type="SAM" id="SignalP"/>
    </source>
</evidence>
<comment type="caution">
    <text evidence="3">The sequence shown here is derived from an EMBL/GenBank/DDBJ whole genome shotgun (WGS) entry which is preliminary data.</text>
</comment>
<feature type="domain" description="MULE transposase" evidence="2">
    <location>
        <begin position="379"/>
        <end position="475"/>
    </location>
</feature>
<protein>
    <recommendedName>
        <fullName evidence="2">MULE transposase domain-containing protein</fullName>
    </recommendedName>
</protein>
<dbReference type="InterPro" id="IPR018289">
    <property type="entry name" value="MULE_transposase_dom"/>
</dbReference>
<sequence length="601" mass="67999">MMLAHLKALDLLMKLFVFALCLIPTLAYPVNPSDVDLPDGMTIFEKRTLNPPLPTLEEARKHVKSLPKDKSIFYLGECQKAASYYGSKNGMVMLANADDGSGWMQFEGGGDTDTPLSLQAHPLVKQLGYHHNKDNKSAPLGYPQLHASELNMVNTTHQQPLQALLAEYLSDDEDPCPQYSLPPPPADAIYPSEKEAMDAINEFTKQHGYALTTKSSKRHEGDGQIKACYLHCNCSGVYKNNIADNEQTDKWSFEIKGPGHNHSPAPVHTHPTLRRAEIKKCATTFENQLAAGITPCQILDTAKRENKSNIIPQDIYNFRQDLHHKFLDGRTPIQALLTALPKEGKWLFNHMKDIDGHVVGLFCTHQSCLELLQSNPYLLIMDCTYKTNKYRMPMLDINGVTATGSTFFAAVAFIHNEQQPSYDFALTSLCGVYEQLGLEPPCTILTDKEKALINACKGVFPDAYTMICLWHVNKNILSKARPIIHKELLDSMETLPDRHDKEANAAMDSQADKRWKRMLEMWWKVVRAPSYPESEHAWKEFHDQYDDEIFGPLVAYIEKEWLNDDTQKQILYCFTDKAFHLDMRTTSCGEASHSHLKKDLA</sequence>
<gene>
    <name evidence="3" type="ORF">SI65_03302</name>
</gene>